<dbReference type="GO" id="GO:0000270">
    <property type="term" value="P:peptidoglycan metabolic process"/>
    <property type="evidence" value="ECO:0007669"/>
    <property type="project" value="TreeGrafter"/>
</dbReference>
<feature type="transmembrane region" description="Helical" evidence="1">
    <location>
        <begin position="40"/>
        <end position="62"/>
    </location>
</feature>
<keyword evidence="1" id="KW-0472">Membrane</keyword>
<sequence>MTMTSPVELLSSLVYPLHLSLFLLACALVVGLLRWRRLRNLLVAVALVWSLAWSLPVTSIWAGGMLESAYPYQPAAELPAADVIVVLGGQTANGRPNWFLPELPRQKPSRTARAAEIYLAGRAPYVLPSGGAAEGTVSEAEGMAQMLRQQGVPREALLLETASRNTYENAHLTTRVLRQHNLKSVLLVTSALHMPRSVATFDKQGVTVIPAPAAPQIVQPEDRGALWAWMPDRRAFDASRSIIKEYIGLAVYQLRGWAAT</sequence>
<protein>
    <submittedName>
        <fullName evidence="3">Membrane protein</fullName>
    </submittedName>
</protein>
<proteinExistence type="predicted"/>
<keyword evidence="4" id="KW-1185">Reference proteome</keyword>
<feature type="domain" description="DUF218" evidence="2">
    <location>
        <begin position="82"/>
        <end position="248"/>
    </location>
</feature>
<dbReference type="PANTHER" id="PTHR30336:SF4">
    <property type="entry name" value="ENVELOPE BIOGENESIS FACTOR ELYC"/>
    <property type="match status" value="1"/>
</dbReference>
<comment type="caution">
    <text evidence="3">The sequence shown here is derived from an EMBL/GenBank/DDBJ whole genome shotgun (WGS) entry which is preliminary data.</text>
</comment>
<accession>A0A171KP97</accession>
<dbReference type="STRING" id="206506.AAV32_14475"/>
<dbReference type="Proteomes" id="UP000078084">
    <property type="component" value="Unassembled WGS sequence"/>
</dbReference>
<keyword evidence="1" id="KW-0812">Transmembrane</keyword>
<dbReference type="InterPro" id="IPR051599">
    <property type="entry name" value="Cell_Envelope_Assoc"/>
</dbReference>
<dbReference type="InterPro" id="IPR014729">
    <property type="entry name" value="Rossmann-like_a/b/a_fold"/>
</dbReference>
<dbReference type="AlphaFoldDB" id="A0A171KP97"/>
<name>A0A171KP97_9BURK</name>
<evidence type="ECO:0000313" key="3">
    <source>
        <dbReference type="EMBL" id="KKO70714.1"/>
    </source>
</evidence>
<dbReference type="EMBL" id="LBNE01000012">
    <property type="protein sequence ID" value="KKO70714.1"/>
    <property type="molecule type" value="Genomic_DNA"/>
</dbReference>
<dbReference type="PANTHER" id="PTHR30336">
    <property type="entry name" value="INNER MEMBRANE PROTEIN, PROBABLE PERMEASE"/>
    <property type="match status" value="1"/>
</dbReference>
<keyword evidence="1" id="KW-1133">Transmembrane helix</keyword>
<dbReference type="Gene3D" id="3.40.50.620">
    <property type="entry name" value="HUPs"/>
    <property type="match status" value="1"/>
</dbReference>
<gene>
    <name evidence="3" type="ORF">AAV32_14475</name>
</gene>
<dbReference type="CDD" id="cd06259">
    <property type="entry name" value="YdcF-like"/>
    <property type="match status" value="1"/>
</dbReference>
<reference evidence="3 4" key="1">
    <citation type="submission" date="2015-04" db="EMBL/GenBank/DDBJ databases">
        <title>Genome sequence of Kerstersia gyiorum CG1.</title>
        <authorList>
            <person name="Greninger A.L."/>
            <person name="Kozyreva V."/>
            <person name="Chaturvedi V."/>
        </authorList>
    </citation>
    <scope>NUCLEOTIDE SEQUENCE [LARGE SCALE GENOMIC DNA]</scope>
    <source>
        <strain evidence="3 4">CG1</strain>
    </source>
</reference>
<dbReference type="GO" id="GO:0043164">
    <property type="term" value="P:Gram-negative-bacterium-type cell wall biogenesis"/>
    <property type="evidence" value="ECO:0007669"/>
    <property type="project" value="TreeGrafter"/>
</dbReference>
<evidence type="ECO:0000313" key="4">
    <source>
        <dbReference type="Proteomes" id="UP000078084"/>
    </source>
</evidence>
<dbReference type="InterPro" id="IPR003848">
    <property type="entry name" value="DUF218"/>
</dbReference>
<feature type="transmembrane region" description="Helical" evidence="1">
    <location>
        <begin position="12"/>
        <end position="33"/>
    </location>
</feature>
<dbReference type="Pfam" id="PF02698">
    <property type="entry name" value="DUF218"/>
    <property type="match status" value="1"/>
</dbReference>
<evidence type="ECO:0000256" key="1">
    <source>
        <dbReference type="SAM" id="Phobius"/>
    </source>
</evidence>
<evidence type="ECO:0000259" key="2">
    <source>
        <dbReference type="Pfam" id="PF02698"/>
    </source>
</evidence>
<organism evidence="3 4">
    <name type="scientific">Kerstersia gyiorum</name>
    <dbReference type="NCBI Taxonomy" id="206506"/>
    <lineage>
        <taxon>Bacteria</taxon>
        <taxon>Pseudomonadati</taxon>
        <taxon>Pseudomonadota</taxon>
        <taxon>Betaproteobacteria</taxon>
        <taxon>Burkholderiales</taxon>
        <taxon>Alcaligenaceae</taxon>
        <taxon>Kerstersia</taxon>
    </lineage>
</organism>
<dbReference type="GO" id="GO:0005886">
    <property type="term" value="C:plasma membrane"/>
    <property type="evidence" value="ECO:0007669"/>
    <property type="project" value="TreeGrafter"/>
</dbReference>